<accession>A0A921F0F1</accession>
<proteinExistence type="predicted"/>
<organism evidence="1 2">
    <name type="scientific">Dietzia timorensis</name>
    <dbReference type="NCBI Taxonomy" id="499555"/>
    <lineage>
        <taxon>Bacteria</taxon>
        <taxon>Bacillati</taxon>
        <taxon>Actinomycetota</taxon>
        <taxon>Actinomycetes</taxon>
        <taxon>Mycobacteriales</taxon>
        <taxon>Dietziaceae</taxon>
        <taxon>Dietzia</taxon>
    </lineage>
</organism>
<dbReference type="RefSeq" id="WP_303910097.1">
    <property type="nucleotide sequence ID" value="NZ_DYXM01000006.1"/>
</dbReference>
<evidence type="ECO:0000313" key="1">
    <source>
        <dbReference type="EMBL" id="HJE89427.1"/>
    </source>
</evidence>
<dbReference type="Proteomes" id="UP000776650">
    <property type="component" value="Unassembled WGS sequence"/>
</dbReference>
<dbReference type="AlphaFoldDB" id="A0A921F0F1"/>
<protein>
    <recommendedName>
        <fullName evidence="3">SPOR domain-containing protein</fullName>
    </recommendedName>
</protein>
<comment type="caution">
    <text evidence="1">The sequence shown here is derived from an EMBL/GenBank/DDBJ whole genome shotgun (WGS) entry which is preliminary data.</text>
</comment>
<evidence type="ECO:0000313" key="2">
    <source>
        <dbReference type="Proteomes" id="UP000776650"/>
    </source>
</evidence>
<reference evidence="1" key="1">
    <citation type="journal article" date="2021" name="PeerJ">
        <title>Extensive microbial diversity within the chicken gut microbiome revealed by metagenomics and culture.</title>
        <authorList>
            <person name="Gilroy R."/>
            <person name="Ravi A."/>
            <person name="Getino M."/>
            <person name="Pursley I."/>
            <person name="Horton D.L."/>
            <person name="Alikhan N.F."/>
            <person name="Baker D."/>
            <person name="Gharbi K."/>
            <person name="Hall N."/>
            <person name="Watson M."/>
            <person name="Adriaenssens E.M."/>
            <person name="Foster-Nyarko E."/>
            <person name="Jarju S."/>
            <person name="Secka A."/>
            <person name="Antonio M."/>
            <person name="Oren A."/>
            <person name="Chaudhuri R.R."/>
            <person name="La Ragione R."/>
            <person name="Hildebrand F."/>
            <person name="Pallen M.J."/>
        </authorList>
    </citation>
    <scope>NUCLEOTIDE SEQUENCE</scope>
    <source>
        <strain evidence="1">ChiGjej1B1-18357</strain>
    </source>
</reference>
<gene>
    <name evidence="1" type="ORF">K8V11_00255</name>
</gene>
<name>A0A921F0F1_9ACTN</name>
<sequence>MADNGNDNSTEWYYNTKTGEVVQGKQEGYIDRMGPYPTREAAAHALETAKERNKQWDEDED</sequence>
<evidence type="ECO:0008006" key="3">
    <source>
        <dbReference type="Google" id="ProtNLM"/>
    </source>
</evidence>
<dbReference type="EMBL" id="DYXM01000006">
    <property type="protein sequence ID" value="HJE89427.1"/>
    <property type="molecule type" value="Genomic_DNA"/>
</dbReference>
<reference evidence="1" key="2">
    <citation type="submission" date="2021-09" db="EMBL/GenBank/DDBJ databases">
        <authorList>
            <person name="Gilroy R."/>
        </authorList>
    </citation>
    <scope>NUCLEOTIDE SEQUENCE</scope>
    <source>
        <strain evidence="1">ChiGjej1B1-18357</strain>
    </source>
</reference>